<sequence>MSNLSVHRKDGAVRGLLYFGGMVPESAMDQVVLATVAQRSLKRAREEAGEVMSLFSEVSPFPPKDRAPAHTGLQTPGKSPLPSRPVSEHKRVRYVIRPDLSLCEIEETDDASHQEEEEGREGPRSREEEDSEWSRFREEEGKEWFLEEETREWFREKEGGKRERKLEIEGVEEEEEHTWVPCVRCGDLLKDYGMGDRQVHAICPRWVEEEEEEEEEV</sequence>
<accession>A0A7S3LVA9</accession>
<protein>
    <submittedName>
        <fullName evidence="3">Uncharacterized protein</fullName>
    </submittedName>
</protein>
<gene>
    <name evidence="2" type="ORF">PBIL07802_LOCUS28490</name>
    <name evidence="3" type="ORF">PBIL07802_LOCUS28497</name>
</gene>
<feature type="region of interest" description="Disordered" evidence="1">
    <location>
        <begin position="57"/>
        <end position="87"/>
    </location>
</feature>
<reference evidence="3" key="1">
    <citation type="submission" date="2021-01" db="EMBL/GenBank/DDBJ databases">
        <authorList>
            <person name="Corre E."/>
            <person name="Pelletier E."/>
            <person name="Niang G."/>
            <person name="Scheremetjew M."/>
            <person name="Finn R."/>
            <person name="Kale V."/>
            <person name="Holt S."/>
            <person name="Cochrane G."/>
            <person name="Meng A."/>
            <person name="Brown T."/>
            <person name="Cohen L."/>
        </authorList>
    </citation>
    <scope>NUCLEOTIDE SEQUENCE</scope>
    <source>
        <strain evidence="3">NIES-2562</strain>
    </source>
</reference>
<dbReference type="AlphaFoldDB" id="A0A7S3LVA9"/>
<name>A0A7S3LVA9_9EUKA</name>
<organism evidence="3">
    <name type="scientific">Palpitomonas bilix</name>
    <dbReference type="NCBI Taxonomy" id="652834"/>
    <lineage>
        <taxon>Eukaryota</taxon>
        <taxon>Eukaryota incertae sedis</taxon>
    </lineage>
</organism>
<dbReference type="EMBL" id="HBIB01043636">
    <property type="protein sequence ID" value="CAE0266151.1"/>
    <property type="molecule type" value="Transcribed_RNA"/>
</dbReference>
<evidence type="ECO:0000313" key="2">
    <source>
        <dbReference type="EMBL" id="CAE0266151.1"/>
    </source>
</evidence>
<proteinExistence type="predicted"/>
<feature type="region of interest" description="Disordered" evidence="1">
    <location>
        <begin position="105"/>
        <end position="141"/>
    </location>
</feature>
<feature type="compositionally biased region" description="Basic and acidic residues" evidence="1">
    <location>
        <begin position="110"/>
        <end position="141"/>
    </location>
</feature>
<evidence type="ECO:0000256" key="1">
    <source>
        <dbReference type="SAM" id="MobiDB-lite"/>
    </source>
</evidence>
<evidence type="ECO:0000313" key="3">
    <source>
        <dbReference type="EMBL" id="CAE0266158.1"/>
    </source>
</evidence>
<dbReference type="EMBL" id="HBIB01043647">
    <property type="protein sequence ID" value="CAE0266158.1"/>
    <property type="molecule type" value="Transcribed_RNA"/>
</dbReference>